<name>A0A7J4KSV6_9ARCH</name>
<organism evidence="1 2">
    <name type="scientific">Candidatus Iainarchaeum sp</name>
    <dbReference type="NCBI Taxonomy" id="3101447"/>
    <lineage>
        <taxon>Archaea</taxon>
        <taxon>Candidatus Iainarchaeota</taxon>
        <taxon>Candidatus Iainarchaeia</taxon>
        <taxon>Candidatus Iainarchaeales</taxon>
        <taxon>Candidatus Iainarchaeaceae</taxon>
        <taxon>Candidatus Iainarchaeum</taxon>
    </lineage>
</organism>
<dbReference type="Proteomes" id="UP000527315">
    <property type="component" value="Unassembled WGS sequence"/>
</dbReference>
<evidence type="ECO:0000313" key="1">
    <source>
        <dbReference type="EMBL" id="HIH33063.1"/>
    </source>
</evidence>
<gene>
    <name evidence="1" type="ORF">HA227_02300</name>
</gene>
<feature type="non-terminal residue" evidence="1">
    <location>
        <position position="132"/>
    </location>
</feature>
<reference evidence="2" key="1">
    <citation type="journal article" date="2020" name="bioRxiv">
        <title>A rank-normalized archaeal taxonomy based on genome phylogeny resolves widespread incomplete and uneven classifications.</title>
        <authorList>
            <person name="Rinke C."/>
            <person name="Chuvochina M."/>
            <person name="Mussig A.J."/>
            <person name="Chaumeil P.-A."/>
            <person name="Waite D.W."/>
            <person name="Whitman W.B."/>
            <person name="Parks D.H."/>
            <person name="Hugenholtz P."/>
        </authorList>
    </citation>
    <scope>NUCLEOTIDE SEQUENCE [LARGE SCALE GENOMIC DNA]</scope>
</reference>
<dbReference type="EMBL" id="DUFJ01000057">
    <property type="protein sequence ID" value="HIH33063.1"/>
    <property type="molecule type" value="Genomic_DNA"/>
</dbReference>
<sequence length="132" mass="15780">MKFLLFDAQDITKINEICKDFFEISIERSFFPKKIKRFDFKFRPELPSFKTIYSEGKLNLYDMITFLFISKEAVYHLEIMCLEKKSIAKLTEKYNKYYKQLLINDKDNGYCLLMNLITLSNMNEGNCSITYP</sequence>
<evidence type="ECO:0000313" key="2">
    <source>
        <dbReference type="Proteomes" id="UP000527315"/>
    </source>
</evidence>
<comment type="caution">
    <text evidence="1">The sequence shown here is derived from an EMBL/GenBank/DDBJ whole genome shotgun (WGS) entry which is preliminary data.</text>
</comment>
<accession>A0A7J4KSV6</accession>
<proteinExistence type="predicted"/>
<dbReference type="AlphaFoldDB" id="A0A7J4KSV6"/>
<protein>
    <submittedName>
        <fullName evidence="1">Uncharacterized protein</fullName>
    </submittedName>
</protein>